<evidence type="ECO:0000313" key="2">
    <source>
        <dbReference type="Proteomes" id="UP001177872"/>
    </source>
</evidence>
<sequence>MSSGVLRLHFHPERFLAAIIKLLFSRRDGMAAVVYDFVAYPAFAAQIVGLKTIRLHLAQEGDAVAEFIKYFALFNDVFLINEAFDDFRFVDCPYL</sequence>
<reference evidence="1" key="1">
    <citation type="submission" date="2023-07" db="EMBL/GenBank/DDBJ databases">
        <title>In vitro acaricidal activity of Serratia ureilytica strains isolated from Mimosa pudica nodules againts the dust mite Tyrophagus putrescentiae.</title>
        <authorList>
            <person name="Wong-Villareal A."/>
            <person name="Cerqueda-Garcia D."/>
        </authorList>
    </citation>
    <scope>NUCLEOTIDE SEQUENCE</scope>
    <source>
        <strain evidence="1">UTS2</strain>
    </source>
</reference>
<dbReference type="EMBL" id="JAVCZN010000005">
    <property type="protein sequence ID" value="MDQ1862100.1"/>
    <property type="molecule type" value="Genomic_DNA"/>
</dbReference>
<comment type="caution">
    <text evidence="1">The sequence shown here is derived from an EMBL/GenBank/DDBJ whole genome shotgun (WGS) entry which is preliminary data.</text>
</comment>
<name>A0ABU0VMA7_9GAMM</name>
<organism evidence="1 2">
    <name type="scientific">Serratia ureilytica</name>
    <dbReference type="NCBI Taxonomy" id="300181"/>
    <lineage>
        <taxon>Bacteria</taxon>
        <taxon>Pseudomonadati</taxon>
        <taxon>Pseudomonadota</taxon>
        <taxon>Gammaproteobacteria</taxon>
        <taxon>Enterobacterales</taxon>
        <taxon>Yersiniaceae</taxon>
        <taxon>Serratia</taxon>
    </lineage>
</organism>
<dbReference type="RefSeq" id="WP_196018750.1">
    <property type="nucleotide sequence ID" value="NZ_CP076651.1"/>
</dbReference>
<protein>
    <submittedName>
        <fullName evidence="1">Uncharacterized protein</fullName>
    </submittedName>
</protein>
<evidence type="ECO:0000313" key="1">
    <source>
        <dbReference type="EMBL" id="MDQ1862100.1"/>
    </source>
</evidence>
<accession>A0ABU0VMA7</accession>
<proteinExistence type="predicted"/>
<keyword evidence="2" id="KW-1185">Reference proteome</keyword>
<dbReference type="Proteomes" id="UP001177872">
    <property type="component" value="Unassembled WGS sequence"/>
</dbReference>
<gene>
    <name evidence="1" type="ORF">Q6237_13980</name>
</gene>